<dbReference type="PANTHER" id="PTHR19836:SF19">
    <property type="entry name" value="SMALL RIBOSOMAL SUBUNIT PROTEIN US14M"/>
    <property type="match status" value="1"/>
</dbReference>
<keyword evidence="5" id="KW-1185">Reference proteome</keyword>
<dbReference type="FunFam" id="1.10.287.1480:FF:000001">
    <property type="entry name" value="30S ribosomal protein S14"/>
    <property type="match status" value="1"/>
</dbReference>
<evidence type="ECO:0008006" key="6">
    <source>
        <dbReference type="Google" id="ProtNLM"/>
    </source>
</evidence>
<dbReference type="EMBL" id="MU865949">
    <property type="protein sequence ID" value="KAK4447496.1"/>
    <property type="molecule type" value="Genomic_DNA"/>
</dbReference>
<dbReference type="AlphaFoldDB" id="A0AAV9GIE3"/>
<accession>A0AAV9GIE3</accession>
<keyword evidence="3" id="KW-0687">Ribonucleoprotein</keyword>
<dbReference type="NCBIfam" id="NF006477">
    <property type="entry name" value="PRK08881.1"/>
    <property type="match status" value="1"/>
</dbReference>
<dbReference type="GO" id="GO:0005763">
    <property type="term" value="C:mitochondrial small ribosomal subunit"/>
    <property type="evidence" value="ECO:0007669"/>
    <property type="project" value="TreeGrafter"/>
</dbReference>
<protein>
    <recommendedName>
        <fullName evidence="6">Mitochondrial SSU ribosomal protein MRP2</fullName>
    </recommendedName>
</protein>
<dbReference type="GO" id="GO:0006412">
    <property type="term" value="P:translation"/>
    <property type="evidence" value="ECO:0007669"/>
    <property type="project" value="InterPro"/>
</dbReference>
<evidence type="ECO:0000313" key="4">
    <source>
        <dbReference type="EMBL" id="KAK4447496.1"/>
    </source>
</evidence>
<sequence length="113" mass="13022">MSMFRAKKLDIGCFYNAYIIRDHSKRKAVAAAEPERQALRYIIRNETLPARTRAIAQLQLTQMHAYTRPTQIRNRCTMGGKGRGVLRDFKMSRFMFRMNALAGNIPGVKKGSW</sequence>
<name>A0AAV9GIE3_9PEZI</name>
<dbReference type="Pfam" id="PF00253">
    <property type="entry name" value="Ribosomal_S14"/>
    <property type="match status" value="1"/>
</dbReference>
<dbReference type="PROSITE" id="PS00527">
    <property type="entry name" value="RIBOSOMAL_S14"/>
    <property type="match status" value="1"/>
</dbReference>
<evidence type="ECO:0000256" key="2">
    <source>
        <dbReference type="ARBA" id="ARBA00022980"/>
    </source>
</evidence>
<gene>
    <name evidence="4" type="ORF">QBC34DRAFT_409539</name>
</gene>
<dbReference type="SUPFAM" id="SSF57716">
    <property type="entry name" value="Glucocorticoid receptor-like (DNA-binding domain)"/>
    <property type="match status" value="1"/>
</dbReference>
<comment type="caution">
    <text evidence="4">The sequence shown here is derived from an EMBL/GenBank/DDBJ whole genome shotgun (WGS) entry which is preliminary data.</text>
</comment>
<dbReference type="PANTHER" id="PTHR19836">
    <property type="entry name" value="30S RIBOSOMAL PROTEIN S14"/>
    <property type="match status" value="1"/>
</dbReference>
<organism evidence="4 5">
    <name type="scientific">Podospora aff. communis PSN243</name>
    <dbReference type="NCBI Taxonomy" id="3040156"/>
    <lineage>
        <taxon>Eukaryota</taxon>
        <taxon>Fungi</taxon>
        <taxon>Dikarya</taxon>
        <taxon>Ascomycota</taxon>
        <taxon>Pezizomycotina</taxon>
        <taxon>Sordariomycetes</taxon>
        <taxon>Sordariomycetidae</taxon>
        <taxon>Sordariales</taxon>
        <taxon>Podosporaceae</taxon>
        <taxon>Podospora</taxon>
    </lineage>
</organism>
<reference evidence="4" key="1">
    <citation type="journal article" date="2023" name="Mol. Phylogenet. Evol.">
        <title>Genome-scale phylogeny and comparative genomics of the fungal order Sordariales.</title>
        <authorList>
            <person name="Hensen N."/>
            <person name="Bonometti L."/>
            <person name="Westerberg I."/>
            <person name="Brannstrom I.O."/>
            <person name="Guillou S."/>
            <person name="Cros-Aarteil S."/>
            <person name="Calhoun S."/>
            <person name="Haridas S."/>
            <person name="Kuo A."/>
            <person name="Mondo S."/>
            <person name="Pangilinan J."/>
            <person name="Riley R."/>
            <person name="LaButti K."/>
            <person name="Andreopoulos B."/>
            <person name="Lipzen A."/>
            <person name="Chen C."/>
            <person name="Yan M."/>
            <person name="Daum C."/>
            <person name="Ng V."/>
            <person name="Clum A."/>
            <person name="Steindorff A."/>
            <person name="Ohm R.A."/>
            <person name="Martin F."/>
            <person name="Silar P."/>
            <person name="Natvig D.O."/>
            <person name="Lalanne C."/>
            <person name="Gautier V."/>
            <person name="Ament-Velasquez S.L."/>
            <person name="Kruys A."/>
            <person name="Hutchinson M.I."/>
            <person name="Powell A.J."/>
            <person name="Barry K."/>
            <person name="Miller A.N."/>
            <person name="Grigoriev I.V."/>
            <person name="Debuchy R."/>
            <person name="Gladieux P."/>
            <person name="Hiltunen Thoren M."/>
            <person name="Johannesson H."/>
        </authorList>
    </citation>
    <scope>NUCLEOTIDE SEQUENCE</scope>
    <source>
        <strain evidence="4">PSN243</strain>
    </source>
</reference>
<proteinExistence type="inferred from homology"/>
<comment type="similarity">
    <text evidence="1">Belongs to the universal ribosomal protein uS14 family.</text>
</comment>
<evidence type="ECO:0000256" key="1">
    <source>
        <dbReference type="ARBA" id="ARBA00009083"/>
    </source>
</evidence>
<dbReference type="GO" id="GO:0003735">
    <property type="term" value="F:structural constituent of ribosome"/>
    <property type="evidence" value="ECO:0007669"/>
    <property type="project" value="InterPro"/>
</dbReference>
<reference evidence="4" key="2">
    <citation type="submission" date="2023-05" db="EMBL/GenBank/DDBJ databases">
        <authorList>
            <consortium name="Lawrence Berkeley National Laboratory"/>
            <person name="Steindorff A."/>
            <person name="Hensen N."/>
            <person name="Bonometti L."/>
            <person name="Westerberg I."/>
            <person name="Brannstrom I.O."/>
            <person name="Guillou S."/>
            <person name="Cros-Aarteil S."/>
            <person name="Calhoun S."/>
            <person name="Haridas S."/>
            <person name="Kuo A."/>
            <person name="Mondo S."/>
            <person name="Pangilinan J."/>
            <person name="Riley R."/>
            <person name="Labutti K."/>
            <person name="Andreopoulos B."/>
            <person name="Lipzen A."/>
            <person name="Chen C."/>
            <person name="Yanf M."/>
            <person name="Daum C."/>
            <person name="Ng V."/>
            <person name="Clum A."/>
            <person name="Ohm R."/>
            <person name="Martin F."/>
            <person name="Silar P."/>
            <person name="Natvig D."/>
            <person name="Lalanne C."/>
            <person name="Gautier V."/>
            <person name="Ament-Velasquez S.L."/>
            <person name="Kruys A."/>
            <person name="Hutchinson M.I."/>
            <person name="Powell A.J."/>
            <person name="Barry K."/>
            <person name="Miller A.N."/>
            <person name="Grigoriev I.V."/>
            <person name="Debuchy R."/>
            <person name="Gladieux P."/>
            <person name="Thoren M.H."/>
            <person name="Johannesson H."/>
        </authorList>
    </citation>
    <scope>NUCLEOTIDE SEQUENCE</scope>
    <source>
        <strain evidence="4">PSN243</strain>
    </source>
</reference>
<dbReference type="InterPro" id="IPR018271">
    <property type="entry name" value="Ribosomal_uS14_CS"/>
</dbReference>
<keyword evidence="2" id="KW-0689">Ribosomal protein</keyword>
<dbReference type="InterPro" id="IPR001209">
    <property type="entry name" value="Ribosomal_uS14"/>
</dbReference>
<dbReference type="Proteomes" id="UP001321760">
    <property type="component" value="Unassembled WGS sequence"/>
</dbReference>
<evidence type="ECO:0000313" key="5">
    <source>
        <dbReference type="Proteomes" id="UP001321760"/>
    </source>
</evidence>
<evidence type="ECO:0000256" key="3">
    <source>
        <dbReference type="ARBA" id="ARBA00023274"/>
    </source>
</evidence>
<dbReference type="Gene3D" id="1.10.287.1480">
    <property type="match status" value="1"/>
</dbReference>